<dbReference type="InterPro" id="IPR043128">
    <property type="entry name" value="Rev_trsase/Diguanyl_cyclase"/>
</dbReference>
<dbReference type="Pfam" id="PF00563">
    <property type="entry name" value="EAL"/>
    <property type="match status" value="1"/>
</dbReference>
<dbReference type="SUPFAM" id="SSF141868">
    <property type="entry name" value="EAL domain-like"/>
    <property type="match status" value="1"/>
</dbReference>
<evidence type="ECO:0000259" key="4">
    <source>
        <dbReference type="PROSITE" id="PS50887"/>
    </source>
</evidence>
<comment type="caution">
    <text evidence="5">The sequence shown here is derived from an EMBL/GenBank/DDBJ whole genome shotgun (WGS) entry which is preliminary data.</text>
</comment>
<dbReference type="SUPFAM" id="SSF55073">
    <property type="entry name" value="Nucleotide cyclase"/>
    <property type="match status" value="1"/>
</dbReference>
<dbReference type="Pfam" id="PF00672">
    <property type="entry name" value="HAMP"/>
    <property type="match status" value="1"/>
</dbReference>
<sequence length="779" mass="87943">MFLHMFTNVSLKAQITWLSASLIFITTLVLTTNYWLKTASFFEQQLQQQMHFAQNVLKQNLKQKEQVLSTSASVLAADFGFKQAVATQDTNTIQSVLLNHSRRIDADLMVLTDINGQFIASSDSARYSSIKTKSYFSEFLLNKIQAKIVAIENNVYQVIVVPVKAPRTIGYAIIGFQFDQQALIKLKELLSLDITFVKQGQVIRSSLDNETLNRESINIIDKKNDDVSLLFSFGLYFHQSLAIVSSDDIKVVLSASLKTLHNDFKQLMLATILAALIVLFIAISSSRLMSNRVTNPLQNLMALTRDISSGNFNVPKIKHNFPIELNKLYQSFGVMGKAIEQRENQITYQAERDLLTGLFNRHKILTEVQSLLSINTNIALINFNVKSFKALNDTFGINNGDSILQEIANRLNSLKNKFEPESTVLSSRTHADDFLVAISIESISQLTGIIELLRSALEHPYLLDEITLKVPLYYGIANSIEHGQDAEKLIRRATMTASNAVKTRHTFLYYQDGEDEAYLYKLNLIEELKQALEQESSPLFLNYQPKLNLKTGSIDKSEALIRWINKQGEFVNPELFVALAEQSGLIVSLTHWVINEVAKQINLWNQLGYRFSVSINLSAQDIQHQDFVNYLVDTVAKHNVQPAQVILELTERDIADNETLILSKLNHLKTLGFEVSVDDYGIGQSSLAKLKNLPVDELKIDKCFILTLDKSQQDQDIVSSTIELGHKLGLRVIAEGVENQASLALLKQFGCDYIQGYHISRPLKADQLIQWYNTYVSTN</sequence>
<evidence type="ECO:0000256" key="1">
    <source>
        <dbReference type="SAM" id="Phobius"/>
    </source>
</evidence>
<dbReference type="Gene3D" id="3.30.70.270">
    <property type="match status" value="1"/>
</dbReference>
<dbReference type="InterPro" id="IPR029151">
    <property type="entry name" value="Sensor-like_sf"/>
</dbReference>
<feature type="transmembrane region" description="Helical" evidence="1">
    <location>
        <begin position="15"/>
        <end position="36"/>
    </location>
</feature>
<organism evidence="5 6">
    <name type="scientific">Thalassotalea marina</name>
    <dbReference type="NCBI Taxonomy" id="1673741"/>
    <lineage>
        <taxon>Bacteria</taxon>
        <taxon>Pseudomonadati</taxon>
        <taxon>Pseudomonadota</taxon>
        <taxon>Gammaproteobacteria</taxon>
        <taxon>Alteromonadales</taxon>
        <taxon>Colwelliaceae</taxon>
        <taxon>Thalassotalea</taxon>
    </lineage>
</organism>
<dbReference type="PANTHER" id="PTHR33121:SF71">
    <property type="entry name" value="OXYGEN SENSOR PROTEIN DOSP"/>
    <property type="match status" value="1"/>
</dbReference>
<dbReference type="PROSITE" id="PS50887">
    <property type="entry name" value="GGDEF"/>
    <property type="match status" value="1"/>
</dbReference>
<dbReference type="NCBIfam" id="TIGR00254">
    <property type="entry name" value="GGDEF"/>
    <property type="match status" value="1"/>
</dbReference>
<dbReference type="Proteomes" id="UP000623842">
    <property type="component" value="Unassembled WGS sequence"/>
</dbReference>
<dbReference type="PROSITE" id="PS50883">
    <property type="entry name" value="EAL"/>
    <property type="match status" value="1"/>
</dbReference>
<feature type="domain" description="HAMP" evidence="3">
    <location>
        <begin position="291"/>
        <end position="344"/>
    </location>
</feature>
<dbReference type="InterPro" id="IPR029787">
    <property type="entry name" value="Nucleotide_cyclase"/>
</dbReference>
<gene>
    <name evidence="5" type="ORF">GCM10017161_37990</name>
</gene>
<keyword evidence="1" id="KW-0472">Membrane</keyword>
<dbReference type="SMART" id="SM00267">
    <property type="entry name" value="GGDEF"/>
    <property type="match status" value="1"/>
</dbReference>
<dbReference type="RefSeq" id="WP_386005489.1">
    <property type="nucleotide sequence ID" value="NZ_JBHUDA010000005.1"/>
</dbReference>
<dbReference type="PROSITE" id="PS50885">
    <property type="entry name" value="HAMP"/>
    <property type="match status" value="1"/>
</dbReference>
<keyword evidence="6" id="KW-1185">Reference proteome</keyword>
<dbReference type="InterPro" id="IPR000160">
    <property type="entry name" value="GGDEF_dom"/>
</dbReference>
<proteinExistence type="predicted"/>
<dbReference type="CDD" id="cd06225">
    <property type="entry name" value="HAMP"/>
    <property type="match status" value="1"/>
</dbReference>
<keyword evidence="1" id="KW-0812">Transmembrane</keyword>
<dbReference type="InterPro" id="IPR003660">
    <property type="entry name" value="HAMP_dom"/>
</dbReference>
<dbReference type="SUPFAM" id="SSF103190">
    <property type="entry name" value="Sensory domain-like"/>
    <property type="match status" value="1"/>
</dbReference>
<protein>
    <recommendedName>
        <fullName evidence="7">EAL domain-containing protein</fullName>
    </recommendedName>
</protein>
<dbReference type="AlphaFoldDB" id="A0A919EP13"/>
<dbReference type="InterPro" id="IPR001633">
    <property type="entry name" value="EAL_dom"/>
</dbReference>
<dbReference type="Pfam" id="PF00990">
    <property type="entry name" value="GGDEF"/>
    <property type="match status" value="1"/>
</dbReference>
<reference evidence="5" key="1">
    <citation type="journal article" date="2014" name="Int. J. Syst. Evol. Microbiol.">
        <title>Complete genome sequence of Corynebacterium casei LMG S-19264T (=DSM 44701T), isolated from a smear-ripened cheese.</title>
        <authorList>
            <consortium name="US DOE Joint Genome Institute (JGI-PGF)"/>
            <person name="Walter F."/>
            <person name="Albersmeier A."/>
            <person name="Kalinowski J."/>
            <person name="Ruckert C."/>
        </authorList>
    </citation>
    <scope>NUCLEOTIDE SEQUENCE</scope>
    <source>
        <strain evidence="5">KCTC 42731</strain>
    </source>
</reference>
<dbReference type="SMART" id="SM00052">
    <property type="entry name" value="EAL"/>
    <property type="match status" value="1"/>
</dbReference>
<dbReference type="CDD" id="cd01949">
    <property type="entry name" value="GGDEF"/>
    <property type="match status" value="1"/>
</dbReference>
<reference evidence="5" key="2">
    <citation type="submission" date="2020-09" db="EMBL/GenBank/DDBJ databases">
        <authorList>
            <person name="Sun Q."/>
            <person name="Kim S."/>
        </authorList>
    </citation>
    <scope>NUCLEOTIDE SEQUENCE</scope>
    <source>
        <strain evidence="5">KCTC 42731</strain>
    </source>
</reference>
<evidence type="ECO:0000313" key="6">
    <source>
        <dbReference type="Proteomes" id="UP000623842"/>
    </source>
</evidence>
<evidence type="ECO:0000259" key="2">
    <source>
        <dbReference type="PROSITE" id="PS50883"/>
    </source>
</evidence>
<dbReference type="InterPro" id="IPR029150">
    <property type="entry name" value="dCache_3"/>
</dbReference>
<dbReference type="InterPro" id="IPR035919">
    <property type="entry name" value="EAL_sf"/>
</dbReference>
<dbReference type="EMBL" id="BNCK01000010">
    <property type="protein sequence ID" value="GHG04774.1"/>
    <property type="molecule type" value="Genomic_DNA"/>
</dbReference>
<feature type="domain" description="EAL" evidence="2">
    <location>
        <begin position="521"/>
        <end position="776"/>
    </location>
</feature>
<evidence type="ECO:0000313" key="5">
    <source>
        <dbReference type="EMBL" id="GHG04774.1"/>
    </source>
</evidence>
<dbReference type="GO" id="GO:0071111">
    <property type="term" value="F:cyclic-guanylate-specific phosphodiesterase activity"/>
    <property type="evidence" value="ECO:0007669"/>
    <property type="project" value="InterPro"/>
</dbReference>
<feature type="domain" description="GGDEF" evidence="4">
    <location>
        <begin position="376"/>
        <end position="512"/>
    </location>
</feature>
<dbReference type="GO" id="GO:0007165">
    <property type="term" value="P:signal transduction"/>
    <property type="evidence" value="ECO:0007669"/>
    <property type="project" value="InterPro"/>
</dbReference>
<keyword evidence="1" id="KW-1133">Transmembrane helix</keyword>
<evidence type="ECO:0008006" key="7">
    <source>
        <dbReference type="Google" id="ProtNLM"/>
    </source>
</evidence>
<dbReference type="GO" id="GO:0016020">
    <property type="term" value="C:membrane"/>
    <property type="evidence" value="ECO:0007669"/>
    <property type="project" value="InterPro"/>
</dbReference>
<dbReference type="PANTHER" id="PTHR33121">
    <property type="entry name" value="CYCLIC DI-GMP PHOSPHODIESTERASE PDEF"/>
    <property type="match status" value="1"/>
</dbReference>
<dbReference type="Gene3D" id="3.30.450.20">
    <property type="entry name" value="PAS domain"/>
    <property type="match status" value="1"/>
</dbReference>
<dbReference type="Pfam" id="PF14827">
    <property type="entry name" value="dCache_3"/>
    <property type="match status" value="1"/>
</dbReference>
<feature type="transmembrane region" description="Helical" evidence="1">
    <location>
        <begin position="267"/>
        <end position="289"/>
    </location>
</feature>
<name>A0A919EP13_9GAMM</name>
<dbReference type="Gene3D" id="6.10.340.10">
    <property type="match status" value="1"/>
</dbReference>
<evidence type="ECO:0000259" key="3">
    <source>
        <dbReference type="PROSITE" id="PS50885"/>
    </source>
</evidence>
<dbReference type="InterPro" id="IPR050706">
    <property type="entry name" value="Cyclic-di-GMP_PDE-like"/>
</dbReference>
<accession>A0A919EP13</accession>
<dbReference type="Gene3D" id="3.20.20.450">
    <property type="entry name" value="EAL domain"/>
    <property type="match status" value="1"/>
</dbReference>
<dbReference type="CDD" id="cd01948">
    <property type="entry name" value="EAL"/>
    <property type="match status" value="1"/>
</dbReference>